<evidence type="ECO:0000313" key="12">
    <source>
        <dbReference type="EMBL" id="RHW16295.1"/>
    </source>
</evidence>
<dbReference type="PANTHER" id="PTHR47019">
    <property type="entry name" value="LIPID II FLIPPASE MURJ"/>
    <property type="match status" value="1"/>
</dbReference>
<feature type="transmembrane region" description="Helical" evidence="10">
    <location>
        <begin position="360"/>
        <end position="378"/>
    </location>
</feature>
<evidence type="ECO:0000256" key="1">
    <source>
        <dbReference type="ARBA" id="ARBA00004651"/>
    </source>
</evidence>
<dbReference type="UniPathway" id="UPA00219"/>
<protein>
    <recommendedName>
        <fullName evidence="10">Probable lipid II flippase MurJ</fullName>
    </recommendedName>
</protein>
<evidence type="ECO:0000256" key="8">
    <source>
        <dbReference type="ARBA" id="ARBA00060041"/>
    </source>
</evidence>
<feature type="transmembrane region" description="Helical" evidence="10">
    <location>
        <begin position="281"/>
        <end position="299"/>
    </location>
</feature>
<organism evidence="12 13">
    <name type="scientific">Sphingomonas gilva</name>
    <dbReference type="NCBI Taxonomy" id="2305907"/>
    <lineage>
        <taxon>Bacteria</taxon>
        <taxon>Pseudomonadati</taxon>
        <taxon>Pseudomonadota</taxon>
        <taxon>Alphaproteobacteria</taxon>
        <taxon>Sphingomonadales</taxon>
        <taxon>Sphingomonadaceae</taxon>
        <taxon>Sphingomonas</taxon>
    </lineage>
</organism>
<proteinExistence type="inferred from homology"/>
<dbReference type="EMBL" id="QWLV01000011">
    <property type="protein sequence ID" value="RHW16295.1"/>
    <property type="molecule type" value="Genomic_DNA"/>
</dbReference>
<dbReference type="GO" id="GO:0071555">
    <property type="term" value="P:cell wall organization"/>
    <property type="evidence" value="ECO:0007669"/>
    <property type="project" value="UniProtKB-UniRule"/>
</dbReference>
<dbReference type="InterPro" id="IPR004268">
    <property type="entry name" value="MurJ"/>
</dbReference>
<dbReference type="RefSeq" id="WP_118865300.1">
    <property type="nucleotide sequence ID" value="NZ_QWLV01000011.1"/>
</dbReference>
<keyword evidence="4 10" id="KW-0133">Cell shape</keyword>
<dbReference type="GO" id="GO:0008360">
    <property type="term" value="P:regulation of cell shape"/>
    <property type="evidence" value="ECO:0007669"/>
    <property type="project" value="UniProtKB-UniRule"/>
</dbReference>
<dbReference type="PIRSF" id="PIRSF002869">
    <property type="entry name" value="MviN"/>
    <property type="match status" value="1"/>
</dbReference>
<accession>A0A396RYW7</accession>
<evidence type="ECO:0000313" key="13">
    <source>
        <dbReference type="Proteomes" id="UP000266693"/>
    </source>
</evidence>
<feature type="transmembrane region" description="Helical" evidence="10">
    <location>
        <begin position="415"/>
        <end position="436"/>
    </location>
</feature>
<feature type="transmembrane region" description="Helical" evidence="10">
    <location>
        <begin position="485"/>
        <end position="509"/>
    </location>
</feature>
<feature type="transmembrane region" description="Helical" evidence="10">
    <location>
        <begin position="236"/>
        <end position="261"/>
    </location>
</feature>
<comment type="function">
    <text evidence="8 10 11">Involved in peptidoglycan biosynthesis. Transports lipid-linked peptidoglycan precursors from the inner to the outer leaflet of the cytoplasmic membrane.</text>
</comment>
<keyword evidence="2 10" id="KW-1003">Cell membrane</keyword>
<dbReference type="GO" id="GO:0015648">
    <property type="term" value="F:lipid-linked peptidoglycan transporter activity"/>
    <property type="evidence" value="ECO:0007669"/>
    <property type="project" value="UniProtKB-UniRule"/>
</dbReference>
<dbReference type="GO" id="GO:0009252">
    <property type="term" value="P:peptidoglycan biosynthetic process"/>
    <property type="evidence" value="ECO:0007669"/>
    <property type="project" value="UniProtKB-UniRule"/>
</dbReference>
<comment type="caution">
    <text evidence="12">The sequence shown here is derived from an EMBL/GenBank/DDBJ whole genome shotgun (WGS) entry which is preliminary data.</text>
</comment>
<evidence type="ECO:0000256" key="5">
    <source>
        <dbReference type="ARBA" id="ARBA00022984"/>
    </source>
</evidence>
<keyword evidence="10" id="KW-0997">Cell inner membrane</keyword>
<name>A0A396RYW7_9SPHN</name>
<feature type="transmembrane region" description="Helical" evidence="10">
    <location>
        <begin position="320"/>
        <end position="340"/>
    </location>
</feature>
<evidence type="ECO:0000256" key="11">
    <source>
        <dbReference type="PIRNR" id="PIRNR002869"/>
    </source>
</evidence>
<dbReference type="PRINTS" id="PR01806">
    <property type="entry name" value="VIRFACTRMVIN"/>
</dbReference>
<keyword evidence="3 10" id="KW-0812">Transmembrane</keyword>
<comment type="pathway">
    <text evidence="10">Cell wall biogenesis; peptidoglycan biosynthesis.</text>
</comment>
<dbReference type="Proteomes" id="UP000266693">
    <property type="component" value="Unassembled WGS sequence"/>
</dbReference>
<evidence type="ECO:0000256" key="3">
    <source>
        <dbReference type="ARBA" id="ARBA00022692"/>
    </source>
</evidence>
<keyword evidence="10 11" id="KW-0961">Cell wall biogenesis/degradation</keyword>
<gene>
    <name evidence="10 12" type="primary">murJ</name>
    <name evidence="12" type="ORF">D1610_16460</name>
</gene>
<evidence type="ECO:0000256" key="9">
    <source>
        <dbReference type="ARBA" id="ARBA00061532"/>
    </source>
</evidence>
<feature type="transmembrane region" description="Helical" evidence="10">
    <location>
        <begin position="135"/>
        <end position="154"/>
    </location>
</feature>
<dbReference type="GO" id="GO:0005886">
    <property type="term" value="C:plasma membrane"/>
    <property type="evidence" value="ECO:0007669"/>
    <property type="project" value="UniProtKB-SubCell"/>
</dbReference>
<dbReference type="OrthoDB" id="9816572at2"/>
<keyword evidence="5 10" id="KW-0573">Peptidoglycan synthesis</keyword>
<dbReference type="AlphaFoldDB" id="A0A396RYW7"/>
<feature type="transmembrane region" description="Helical" evidence="10">
    <location>
        <begin position="190"/>
        <end position="215"/>
    </location>
</feature>
<keyword evidence="7 10" id="KW-0472">Membrane</keyword>
<evidence type="ECO:0000256" key="2">
    <source>
        <dbReference type="ARBA" id="ARBA00022475"/>
    </source>
</evidence>
<dbReference type="HAMAP" id="MF_02078">
    <property type="entry name" value="MurJ_MviN"/>
    <property type="match status" value="1"/>
</dbReference>
<sequence>MNLLKSTGTIGGLTLVSRVFGFVRDILLARVLGAGVAADAYQLAFRLPNTFRRLFAEGAFSVAYVPMFSRKLHGEGGLPEAENFSRDVLSVFVPILLGFTALFLLIMPWFVLALASEFREVPGKFELAVELSRYAFPYLFFISLVSLLTGILNSMSRFGPGASAPILFNLTLISGILLGGYLRPPGGGDVIVVQVLAAFVSLSGLVQLIWLWWFVRREGISLKLRRPRFTGDVRELGRIILPATFGAGIYQVSQFIDTFFATRLPTGTLTHLAMADRLNQMPLGVIGIALGTAILPALSRHIVQNDESGARGLQGQAIELAMLLTLPAAAALAVCAGPLVDGFFVGGRFTPEDGRVTAAVLQMIVVGLPAYVLVKILIPGFFARKDTRTPVWTALAALIVNVILIVLLIGRYGIIGLVAAGAAAAWFNTFLLYAILSRRGHYRLQGAVARRIALQLLATGAMVVALLLVRSNIGFLLAGGTVAKLAAIAVLVGIGLAVYGAVAWVIGAVDREQIMMLLRRKPADA</sequence>
<evidence type="ECO:0000256" key="7">
    <source>
        <dbReference type="ARBA" id="ARBA00023136"/>
    </source>
</evidence>
<reference evidence="12 13" key="1">
    <citation type="submission" date="2018-08" db="EMBL/GenBank/DDBJ databases">
        <title>The multiple taxonomic identification of Sphingomonas gilva.</title>
        <authorList>
            <person name="Zhu D."/>
            <person name="Zheng S."/>
        </authorList>
    </citation>
    <scope>NUCLEOTIDE SEQUENCE [LARGE SCALE GENOMIC DNA]</scope>
    <source>
        <strain evidence="12 13">ZDH117</strain>
    </source>
</reference>
<comment type="similarity">
    <text evidence="9 10 11">Belongs to the MurJ/MviN family.</text>
</comment>
<dbReference type="CDD" id="cd13123">
    <property type="entry name" value="MATE_MurJ_like"/>
    <property type="match status" value="1"/>
</dbReference>
<feature type="transmembrane region" description="Helical" evidence="10">
    <location>
        <begin position="91"/>
        <end position="115"/>
    </location>
</feature>
<dbReference type="GO" id="GO:0034204">
    <property type="term" value="P:lipid translocation"/>
    <property type="evidence" value="ECO:0007669"/>
    <property type="project" value="TreeGrafter"/>
</dbReference>
<comment type="subcellular location">
    <subcellularLocation>
        <location evidence="10">Cell inner membrane</location>
        <topology evidence="10">Multi-pass membrane protein</topology>
    </subcellularLocation>
    <subcellularLocation>
        <location evidence="1">Cell membrane</location>
        <topology evidence="1">Multi-pass membrane protein</topology>
    </subcellularLocation>
</comment>
<keyword evidence="6 10" id="KW-1133">Transmembrane helix</keyword>
<dbReference type="InterPro" id="IPR051050">
    <property type="entry name" value="Lipid_II_flippase_MurJ/MviN"/>
</dbReference>
<feature type="transmembrane region" description="Helical" evidence="10">
    <location>
        <begin position="166"/>
        <end position="184"/>
    </location>
</feature>
<evidence type="ECO:0000256" key="6">
    <source>
        <dbReference type="ARBA" id="ARBA00022989"/>
    </source>
</evidence>
<evidence type="ECO:0000256" key="10">
    <source>
        <dbReference type="HAMAP-Rule" id="MF_02078"/>
    </source>
</evidence>
<feature type="transmembrane region" description="Helical" evidence="10">
    <location>
        <begin position="456"/>
        <end position="479"/>
    </location>
</feature>
<feature type="transmembrane region" description="Helical" evidence="10">
    <location>
        <begin position="390"/>
        <end position="409"/>
    </location>
</feature>
<keyword evidence="10 11" id="KW-0813">Transport</keyword>
<keyword evidence="13" id="KW-1185">Reference proteome</keyword>
<dbReference type="Pfam" id="PF03023">
    <property type="entry name" value="MurJ"/>
    <property type="match status" value="1"/>
</dbReference>
<dbReference type="PANTHER" id="PTHR47019:SF1">
    <property type="entry name" value="LIPID II FLIPPASE MURJ"/>
    <property type="match status" value="1"/>
</dbReference>
<evidence type="ECO:0000256" key="4">
    <source>
        <dbReference type="ARBA" id="ARBA00022960"/>
    </source>
</evidence>
<dbReference type="NCBIfam" id="TIGR01695">
    <property type="entry name" value="murJ_mviN"/>
    <property type="match status" value="1"/>
</dbReference>